<sequence length="69" mass="8208">MKKASLWGLLGSILWLFSVLFEESISIYDGFQKGWLSYQPLSFYIFQLIDWIAPIGLILFIFNFKKRLR</sequence>
<dbReference type="EMBL" id="QRUU01000046">
    <property type="protein sequence ID" value="RGR94247.1"/>
    <property type="molecule type" value="Genomic_DNA"/>
</dbReference>
<dbReference type="InterPro" id="IPR036927">
    <property type="entry name" value="Cyt_c_oxase-like_su1_sf"/>
</dbReference>
<keyword evidence="3" id="KW-1185">Reference proteome</keyword>
<keyword evidence="1" id="KW-1133">Transmembrane helix</keyword>
<dbReference type="Proteomes" id="UP000285864">
    <property type="component" value="Unassembled WGS sequence"/>
</dbReference>
<name>A0A412GHP7_9BACT</name>
<evidence type="ECO:0000313" key="3">
    <source>
        <dbReference type="Proteomes" id="UP000285864"/>
    </source>
</evidence>
<keyword evidence="1" id="KW-0812">Transmembrane</keyword>
<feature type="transmembrane region" description="Helical" evidence="1">
    <location>
        <begin position="45"/>
        <end position="64"/>
    </location>
</feature>
<organism evidence="2 3">
    <name type="scientific">Phocaeicola coprocola</name>
    <dbReference type="NCBI Taxonomy" id="310298"/>
    <lineage>
        <taxon>Bacteria</taxon>
        <taxon>Pseudomonadati</taxon>
        <taxon>Bacteroidota</taxon>
        <taxon>Bacteroidia</taxon>
        <taxon>Bacteroidales</taxon>
        <taxon>Bacteroidaceae</taxon>
        <taxon>Phocaeicola</taxon>
    </lineage>
</organism>
<keyword evidence="1" id="KW-0472">Membrane</keyword>
<comment type="caution">
    <text evidence="2">The sequence shown here is derived from an EMBL/GenBank/DDBJ whole genome shotgun (WGS) entry which is preliminary data.</text>
</comment>
<evidence type="ECO:0000313" key="2">
    <source>
        <dbReference type="EMBL" id="RGR94247.1"/>
    </source>
</evidence>
<gene>
    <name evidence="2" type="ORF">DWY20_10455</name>
</gene>
<reference evidence="2 3" key="1">
    <citation type="submission" date="2018-08" db="EMBL/GenBank/DDBJ databases">
        <title>A genome reference for cultivated species of the human gut microbiota.</title>
        <authorList>
            <person name="Zou Y."/>
            <person name="Xue W."/>
            <person name="Luo G."/>
        </authorList>
    </citation>
    <scope>NUCLEOTIDE SEQUENCE [LARGE SCALE GENOMIC DNA]</scope>
    <source>
        <strain evidence="2 3">AF24-2</strain>
    </source>
</reference>
<accession>A0A412GHP7</accession>
<dbReference type="SUPFAM" id="SSF81442">
    <property type="entry name" value="Cytochrome c oxidase subunit I-like"/>
    <property type="match status" value="1"/>
</dbReference>
<dbReference type="RefSeq" id="WP_118484886.1">
    <property type="nucleotide sequence ID" value="NZ_CAUELD010000014.1"/>
</dbReference>
<evidence type="ECO:0000256" key="1">
    <source>
        <dbReference type="SAM" id="Phobius"/>
    </source>
</evidence>
<protein>
    <submittedName>
        <fullName evidence="2">Uncharacterized protein</fullName>
    </submittedName>
</protein>
<dbReference type="AlphaFoldDB" id="A0A412GHP7"/>
<proteinExistence type="predicted"/>